<dbReference type="RefSeq" id="WP_069271066.1">
    <property type="nucleotide sequence ID" value="NZ_CP013444.1"/>
</dbReference>
<reference evidence="1 2" key="1">
    <citation type="submission" date="2015-12" db="EMBL/GenBank/DDBJ databases">
        <title>Diversity of Burkholderia near neighbor genomes.</title>
        <authorList>
            <person name="Sahl J."/>
            <person name="Wagner D."/>
            <person name="Keim P."/>
        </authorList>
    </citation>
    <scope>NUCLEOTIDE SEQUENCE [LARGE SCALE GENOMIC DNA]</scope>
    <source>
        <strain evidence="1 2">MSMB1184WGS</strain>
    </source>
</reference>
<evidence type="ECO:0000313" key="2">
    <source>
        <dbReference type="Proteomes" id="UP000094776"/>
    </source>
</evidence>
<accession>A0A1B4PZ60</accession>
<proteinExistence type="predicted"/>
<name>A0A1B4PZ60_BURCE</name>
<sequence>MIVRERLCVELGAIRLRWDDWCARRGLTAGEGVRQLIAIAIRDDMNEESCTIISGLPRPIVGEPRSRIEVRLTAAELSAVEQRAAALGLSGNRWIVSLVRAQLTREPQLGEHELHALSVSSQQLAGISRLLGQFARGGGTELARRDPMPDWAEMRKHIDDHLRTAAAVIRANLDRWSR</sequence>
<gene>
    <name evidence="1" type="ORF">WT26_25095</name>
</gene>
<protein>
    <submittedName>
        <fullName evidence="1">Plasmid stabilization protein</fullName>
    </submittedName>
</protein>
<dbReference type="EMBL" id="CP013444">
    <property type="protein sequence ID" value="AOK19227.1"/>
    <property type="molecule type" value="Genomic_DNA"/>
</dbReference>
<dbReference type="Proteomes" id="UP000094776">
    <property type="component" value="Chromosome 2"/>
</dbReference>
<evidence type="ECO:0000313" key="1">
    <source>
        <dbReference type="EMBL" id="AOK19227.1"/>
    </source>
</evidence>
<dbReference type="AlphaFoldDB" id="A0A1B4PZ60"/>
<organism evidence="1 2">
    <name type="scientific">Burkholderia cepacia</name>
    <name type="common">Pseudomonas cepacia</name>
    <dbReference type="NCBI Taxonomy" id="292"/>
    <lineage>
        <taxon>Bacteria</taxon>
        <taxon>Pseudomonadati</taxon>
        <taxon>Pseudomonadota</taxon>
        <taxon>Betaproteobacteria</taxon>
        <taxon>Burkholderiales</taxon>
        <taxon>Burkholderiaceae</taxon>
        <taxon>Burkholderia</taxon>
        <taxon>Burkholderia cepacia complex</taxon>
    </lineage>
</organism>